<dbReference type="PANTHER" id="PTHR30337">
    <property type="entry name" value="COMPONENT OF ATP-DEPENDENT DSDNA EXONUCLEASE"/>
    <property type="match status" value="1"/>
</dbReference>
<dbReference type="Pfam" id="PF00149">
    <property type="entry name" value="Metallophos"/>
    <property type="match status" value="1"/>
</dbReference>
<feature type="domain" description="Calcineurin-like phosphoesterase" evidence="9">
    <location>
        <begin position="43"/>
        <end position="139"/>
    </location>
</feature>
<evidence type="ECO:0000313" key="12">
    <source>
        <dbReference type="Proteomes" id="UP000242469"/>
    </source>
</evidence>
<dbReference type="SUPFAM" id="SSF56300">
    <property type="entry name" value="Metallo-dependent phosphatases"/>
    <property type="match status" value="1"/>
</dbReference>
<dbReference type="AlphaFoldDB" id="A0A1H4GJR1"/>
<evidence type="ECO:0000259" key="10">
    <source>
        <dbReference type="Pfam" id="PF12320"/>
    </source>
</evidence>
<dbReference type="GO" id="GO:0006260">
    <property type="term" value="P:DNA replication"/>
    <property type="evidence" value="ECO:0007669"/>
    <property type="project" value="UniProtKB-KW"/>
</dbReference>
<dbReference type="Proteomes" id="UP000242469">
    <property type="component" value="Unassembled WGS sequence"/>
</dbReference>
<evidence type="ECO:0000256" key="4">
    <source>
        <dbReference type="ARBA" id="ARBA00022722"/>
    </source>
</evidence>
<dbReference type="GO" id="GO:0006310">
    <property type="term" value="P:DNA recombination"/>
    <property type="evidence" value="ECO:0007669"/>
    <property type="project" value="UniProtKB-KW"/>
</dbReference>
<gene>
    <name evidence="7" type="primary">sbcD</name>
    <name evidence="11" type="ORF">SAMN02745729_11667</name>
</gene>
<comment type="function">
    <text evidence="7">SbcCD cleaves DNA hairpin structures. These structures can inhibit DNA replication and are intermediates in certain DNA recombination reactions. The complex acts as a 3'-&gt;5' double strand exonuclease that can open hairpins. It also has a 5' single-strand endonuclease activity.</text>
</comment>
<reference evidence="12" key="1">
    <citation type="submission" date="2016-10" db="EMBL/GenBank/DDBJ databases">
        <authorList>
            <person name="Varghese N."/>
            <person name="Submissions S."/>
        </authorList>
    </citation>
    <scope>NUCLEOTIDE SEQUENCE [LARGE SCALE GENOMIC DNA]</scope>
    <source>
        <strain evidence="12">DSM 11526</strain>
    </source>
</reference>
<keyword evidence="6 7" id="KW-0269">Exonuclease</keyword>
<dbReference type="Gene3D" id="3.30.160.720">
    <property type="match status" value="1"/>
</dbReference>
<sequence>MSDQPSLFDEEMLPQPSVPVSSARTERAPAKAKTGAEGSRQTLRVLHSSDWHLGRLLYGQKRYDEFAAFLDWMLAQIEHLNVEVLLIAGDLFDTTTPSNRAQALYYRFLHQVARSRCRHVVIIGGNHDSPSFLNAPSGLLKALDVHVVGAACDNPADEVVLLKAENGAPEAIICAVPYLRDRDIRQSEAGESLEDKDRKLVQGIREHYAQVCVAAEELRESLQVDVPLIGMGHLFAAGGKTLDGDGVRDLYVGSLAQVGVDAFPDCLDYVALGHLHVPQAVSGCEQIRYSGSPLAMGFGEAKQQKSLCLIEFEGRRPQLELIDIPRFQRLERIKGDQAQLSAALDKLAQEQTSIWLEVLYEGEQVAADLRDWLEQHTDGTQLTILRVRNNRVVERILARSGEEETLDDLEPMQVFERALELHQVPETQQDELKRLFGSVLQSMAEQDHRAE</sequence>
<protein>
    <recommendedName>
        <fullName evidence="3 7">Nuclease SbcCD subunit D</fullName>
    </recommendedName>
</protein>
<dbReference type="GO" id="GO:0004519">
    <property type="term" value="F:endonuclease activity"/>
    <property type="evidence" value="ECO:0007669"/>
    <property type="project" value="UniProtKB-KW"/>
</dbReference>
<dbReference type="Gene3D" id="3.60.21.10">
    <property type="match status" value="1"/>
</dbReference>
<keyword evidence="7" id="KW-0233">DNA recombination</keyword>
<organism evidence="11 12">
    <name type="scientific">Marinobacterium iners DSM 11526</name>
    <dbReference type="NCBI Taxonomy" id="1122198"/>
    <lineage>
        <taxon>Bacteria</taxon>
        <taxon>Pseudomonadati</taxon>
        <taxon>Pseudomonadota</taxon>
        <taxon>Gammaproteobacteria</taxon>
        <taxon>Oceanospirillales</taxon>
        <taxon>Oceanospirillaceae</taxon>
        <taxon>Marinobacterium</taxon>
    </lineage>
</organism>
<dbReference type="InterPro" id="IPR050535">
    <property type="entry name" value="DNA_Repair-Maintenance_Comp"/>
</dbReference>
<keyword evidence="4 7" id="KW-0540">Nuclease</keyword>
<keyword evidence="12" id="KW-1185">Reference proteome</keyword>
<comment type="similarity">
    <text evidence="1 7">Belongs to the SbcD family.</text>
</comment>
<dbReference type="InterPro" id="IPR041796">
    <property type="entry name" value="Mre11_N"/>
</dbReference>
<dbReference type="InterPro" id="IPR004593">
    <property type="entry name" value="SbcD"/>
</dbReference>
<keyword evidence="7" id="KW-0235">DNA replication</keyword>
<name>A0A1H4GJR1_9GAMM</name>
<evidence type="ECO:0000256" key="6">
    <source>
        <dbReference type="ARBA" id="ARBA00022839"/>
    </source>
</evidence>
<dbReference type="InterPro" id="IPR029052">
    <property type="entry name" value="Metallo-depent_PP-like"/>
</dbReference>
<evidence type="ECO:0000256" key="3">
    <source>
        <dbReference type="ARBA" id="ARBA00013365"/>
    </source>
</evidence>
<dbReference type="InterPro" id="IPR004843">
    <property type="entry name" value="Calcineurin-like_PHP"/>
</dbReference>
<dbReference type="GO" id="GO:0008408">
    <property type="term" value="F:3'-5' exonuclease activity"/>
    <property type="evidence" value="ECO:0007669"/>
    <property type="project" value="InterPro"/>
</dbReference>
<dbReference type="RefSeq" id="WP_217633033.1">
    <property type="nucleotide sequence ID" value="NZ_FNRJ01000016.1"/>
</dbReference>
<evidence type="ECO:0000313" key="11">
    <source>
        <dbReference type="EMBL" id="SEB08912.1"/>
    </source>
</evidence>
<comment type="subunit">
    <text evidence="2 7">Heterodimer of SbcC and SbcD.</text>
</comment>
<evidence type="ECO:0000256" key="1">
    <source>
        <dbReference type="ARBA" id="ARBA00010555"/>
    </source>
</evidence>
<proteinExistence type="inferred from homology"/>
<evidence type="ECO:0000256" key="2">
    <source>
        <dbReference type="ARBA" id="ARBA00011322"/>
    </source>
</evidence>
<dbReference type="NCBIfam" id="TIGR00619">
    <property type="entry name" value="sbcd"/>
    <property type="match status" value="1"/>
</dbReference>
<accession>A0A1H4GJR1</accession>
<evidence type="ECO:0000256" key="7">
    <source>
        <dbReference type="RuleBase" id="RU363069"/>
    </source>
</evidence>
<evidence type="ECO:0000256" key="5">
    <source>
        <dbReference type="ARBA" id="ARBA00022801"/>
    </source>
</evidence>
<dbReference type="CDD" id="cd00840">
    <property type="entry name" value="MPP_Mre11_N"/>
    <property type="match status" value="1"/>
</dbReference>
<feature type="region of interest" description="Disordered" evidence="8">
    <location>
        <begin position="1"/>
        <end position="39"/>
    </location>
</feature>
<evidence type="ECO:0000256" key="8">
    <source>
        <dbReference type="SAM" id="MobiDB-lite"/>
    </source>
</evidence>
<dbReference type="STRING" id="1122198.SAMN02745729_11667"/>
<evidence type="ECO:0000259" key="9">
    <source>
        <dbReference type="Pfam" id="PF00149"/>
    </source>
</evidence>
<dbReference type="Pfam" id="PF12320">
    <property type="entry name" value="SbcD_C"/>
    <property type="match status" value="1"/>
</dbReference>
<keyword evidence="5 7" id="KW-0378">Hydrolase</keyword>
<dbReference type="InterPro" id="IPR026843">
    <property type="entry name" value="SbcD_C"/>
</dbReference>
<feature type="domain" description="Nuclease SbcCD subunit D C-terminal" evidence="10">
    <location>
        <begin position="326"/>
        <end position="422"/>
    </location>
</feature>
<dbReference type="PANTHER" id="PTHR30337:SF0">
    <property type="entry name" value="NUCLEASE SBCCD SUBUNIT D"/>
    <property type="match status" value="1"/>
</dbReference>
<keyword evidence="7" id="KW-0255">Endonuclease</keyword>
<dbReference type="EMBL" id="FNRJ01000016">
    <property type="protein sequence ID" value="SEB08912.1"/>
    <property type="molecule type" value="Genomic_DNA"/>
</dbReference>